<evidence type="ECO:0000313" key="6">
    <source>
        <dbReference type="Proteomes" id="UP000782241"/>
    </source>
</evidence>
<dbReference type="PANTHER" id="PTHR43586:SF21">
    <property type="entry name" value="PYRIDOXAL PHOSPHATE (PLP)-DEPENDENT ASPARTATE AMINOTRANSFERASE SUPERFAMILY"/>
    <property type="match status" value="1"/>
</dbReference>
<name>A0A9P7GRM5_9HYPO</name>
<proteinExistence type="predicted"/>
<keyword evidence="6" id="KW-1185">Reference proteome</keyword>
<feature type="domain" description="NACHT" evidence="4">
    <location>
        <begin position="580"/>
        <end position="698"/>
    </location>
</feature>
<gene>
    <name evidence="5" type="ORF">KAF25_003876</name>
</gene>
<dbReference type="InterPro" id="IPR036770">
    <property type="entry name" value="Ankyrin_rpt-contain_sf"/>
</dbReference>
<dbReference type="PROSITE" id="PS50088">
    <property type="entry name" value="ANK_REPEAT"/>
    <property type="match status" value="4"/>
</dbReference>
<accession>A0A9P7GRM5</accession>
<dbReference type="InterPro" id="IPR002110">
    <property type="entry name" value="Ankyrin_rpt"/>
</dbReference>
<dbReference type="InterPro" id="IPR007111">
    <property type="entry name" value="NACHT_NTPase"/>
</dbReference>
<sequence length="1712" mass="191026">MPESQIDMKALRAKFPALQQKQVFLDNAGGSQILGAAADSIRDYLLTANVQMGGTYEAGKIATSKVNKGNEAGARYINALPDEVVYGASSTQLLRNLALGLTFAPGDEIIVSALDHEANIAPWLDLAQRQDLQVVWWSPEDQGHSPKLTAENLKPLLSGKTRFLAFTHCTNLLGTIHDVKAIAAAAHEYPNVLVCVDGVAYAPHRALDMKDLGVDFYCLSWYKVFGPHIAMLYGSRQAQKQLRPLGHYFNAAETLSDKLGFAAGSYELIASISTVVDHLFEQGWEECIKQETEIQTLLLDYLTKRDDATIYGEPSSDSKSRVPIVSFTINGWNSRSVVAAIEANSNLGLKHGHFYSHRLVKDILDLDTADGVVRVSMAHYNTRDEIETRLKMDYLTGLRLMAEGAFLTSRGVDVITIHGIGGYDSWKYPTNGLSQDNEAVFWVRDFLPIDLPSARIFTYSYPSSALCDDQGINQTANKLLSKLKNLQADNTEDLCHFKTRQDLSYTKVLQSLRNITSGPSSSATADIAVHTTLSSAEEEVLGTLQTEDVSANIPDPSQGTCNWILEHDAYKSWLETTSQQLLWIAGKPGSGKSTMMKYIIEHQRLLNAPGQVVAHYFFHIGTNRSVTSLMSSLLHQLLKATPTTRTFEIFSRFIEKREYDGPDNTWDNNILMESLTELASKSTALGDSLFFYIDGLDECDDPDMAIAFLHQLSTSSPSRRIRICISSRSSDSSIPVVKIHMEDNNSSDIQTFLWKRLLALEDHLPPALDVEKTTQTLTEKAQGTFLWASLTASHLSSDSYLEACKTEKHFTPWLPTNLEAAYETILRRLWSWNDGVRRKATQDALTLVLCAQRDLSLPELQSALAATQTHWSVSSEIYDKQEKAPLNMTAQLMILGGGLLELKPWTPKSANDTSFTVNPTVHFIHSTVGRFLLERASYDPENGDCYFEVTYSKEAHDSRELQLLESRRIKQRNAHYHLRVAWICLTYVNALGTRFHLLEDKVPTSSAPFLAYSLSFGMLHLSLADQMGVTPVTENMWQFPPFQKEFVAQLPLAAWPDFQRPDALQATQDQGSLWGSKLTDINDEDHYGHTPLSLAAAMGHLAICEILILEGADMSHREHIHGQTPLSLAVAHGHQSIVELLLRKGSDYDDHISGVTPLWLACRRSNLTIAKRLLEAGANPNATSAHTDESCLSRAATFGRVSVTRLLLEHGAKVDTYDKTGWTALHHAVSRGRKKTIEVLLSYLNLRQLRQLIVSFSNGRSKGSWVTAVLSAIILSICRQRGGESHTTSPCKRFTQRPIGTIGRRFSKKPTFNGHKRKLEGESDEDDCKENEEGTPGKKARRLDPSRRRFACPYHKKNELRFSSGECNKTGFTNMYRVKTHVKKSHDRATGWRRCQICQRRFPRDDFRAHASCERQERPTDYEDGYDQDQAEDLHTRFLRPSNSSEESCWKNLFRMLFPDWPENEDVPSPYHEDKLHLLSTHYGQAIQQHCDTIMAPSTISRIMTCQSEDEVRLVLGQLVGDLRSNSGLTLTTTEPMPVVLSQQLMADSQALGPLTFRPPLEEFSLAPPGIFNNGNRSTFSHSTNLISDANSSQHFRSYISTDMFTDGTAPSDQMSTNLDWPGTFNNEDSSGNLSQPQQQMPPPAPQPSTNNINYNLGYDVPVVNQSINPANSLVYITYGSRNPSSYTVEGLEQSDPQPGGCDGEENSGSAS</sequence>
<feature type="compositionally biased region" description="Polar residues" evidence="3">
    <location>
        <begin position="1607"/>
        <end position="1635"/>
    </location>
</feature>
<organism evidence="5 6">
    <name type="scientific">Fusarium avenaceum</name>
    <dbReference type="NCBI Taxonomy" id="40199"/>
    <lineage>
        <taxon>Eukaryota</taxon>
        <taxon>Fungi</taxon>
        <taxon>Dikarya</taxon>
        <taxon>Ascomycota</taxon>
        <taxon>Pezizomycotina</taxon>
        <taxon>Sordariomycetes</taxon>
        <taxon>Hypocreomycetidae</taxon>
        <taxon>Hypocreales</taxon>
        <taxon>Nectriaceae</taxon>
        <taxon>Fusarium</taxon>
        <taxon>Fusarium tricinctum species complex</taxon>
    </lineage>
</organism>
<dbReference type="EMBL" id="JAGPUO010000028">
    <property type="protein sequence ID" value="KAG5655539.1"/>
    <property type="molecule type" value="Genomic_DNA"/>
</dbReference>
<dbReference type="Pfam" id="PF13637">
    <property type="entry name" value="Ank_4"/>
    <property type="match status" value="1"/>
</dbReference>
<feature type="repeat" description="ANK" evidence="2">
    <location>
        <begin position="1087"/>
        <end position="1119"/>
    </location>
</feature>
<protein>
    <recommendedName>
        <fullName evidence="4">NACHT domain-containing protein</fullName>
    </recommendedName>
</protein>
<feature type="region of interest" description="Disordered" evidence="3">
    <location>
        <begin position="1607"/>
        <end position="1654"/>
    </location>
</feature>
<feature type="repeat" description="ANK" evidence="2">
    <location>
        <begin position="1121"/>
        <end position="1149"/>
    </location>
</feature>
<dbReference type="Gene3D" id="3.40.50.300">
    <property type="entry name" value="P-loop containing nucleotide triphosphate hydrolases"/>
    <property type="match status" value="1"/>
</dbReference>
<keyword evidence="2" id="KW-0040">ANK repeat</keyword>
<dbReference type="Proteomes" id="UP000782241">
    <property type="component" value="Unassembled WGS sequence"/>
</dbReference>
<dbReference type="Pfam" id="PF24883">
    <property type="entry name" value="NPHP3_N"/>
    <property type="match status" value="1"/>
</dbReference>
<dbReference type="Pfam" id="PF00266">
    <property type="entry name" value="Aminotran_5"/>
    <property type="match status" value="1"/>
</dbReference>
<dbReference type="InterPro" id="IPR000192">
    <property type="entry name" value="Aminotrans_V_dom"/>
</dbReference>
<comment type="caution">
    <text evidence="5">The sequence shown here is derived from an EMBL/GenBank/DDBJ whole genome shotgun (WGS) entry which is preliminary data.</text>
</comment>
<dbReference type="PANTHER" id="PTHR43586">
    <property type="entry name" value="CYSTEINE DESULFURASE"/>
    <property type="match status" value="1"/>
</dbReference>
<dbReference type="InterPro" id="IPR056884">
    <property type="entry name" value="NPHP3-like_N"/>
</dbReference>
<dbReference type="SUPFAM" id="SSF52540">
    <property type="entry name" value="P-loop containing nucleoside triphosphate hydrolases"/>
    <property type="match status" value="1"/>
</dbReference>
<reference evidence="5" key="1">
    <citation type="submission" date="2021-04" db="EMBL/GenBank/DDBJ databases">
        <title>Draft genome of Fusarium avenaceum strain F156N33, isolated from an atmospheric sample in Virginia.</title>
        <authorList>
            <person name="Yang S."/>
            <person name="Vinatzer B.A."/>
            <person name="Coleman J."/>
        </authorList>
    </citation>
    <scope>NUCLEOTIDE SEQUENCE</scope>
    <source>
        <strain evidence="5">F156N33</strain>
    </source>
</reference>
<dbReference type="PROSITE" id="PS50297">
    <property type="entry name" value="ANK_REP_REGION"/>
    <property type="match status" value="4"/>
</dbReference>
<dbReference type="Gene3D" id="3.40.640.10">
    <property type="entry name" value="Type I PLP-dependent aspartate aminotransferase-like (Major domain)"/>
    <property type="match status" value="1"/>
</dbReference>
<evidence type="ECO:0000256" key="3">
    <source>
        <dbReference type="SAM" id="MobiDB-lite"/>
    </source>
</evidence>
<feature type="repeat" description="ANK" evidence="2">
    <location>
        <begin position="1187"/>
        <end position="1219"/>
    </location>
</feature>
<feature type="repeat" description="ANK" evidence="2">
    <location>
        <begin position="1153"/>
        <end position="1185"/>
    </location>
</feature>
<dbReference type="InterPro" id="IPR015422">
    <property type="entry name" value="PyrdxlP-dep_Trfase_small"/>
</dbReference>
<dbReference type="Gene3D" id="1.25.40.20">
    <property type="entry name" value="Ankyrin repeat-containing domain"/>
    <property type="match status" value="2"/>
</dbReference>
<dbReference type="PROSITE" id="PS50837">
    <property type="entry name" value="NACHT"/>
    <property type="match status" value="1"/>
</dbReference>
<feature type="compositionally biased region" description="Basic and acidic residues" evidence="3">
    <location>
        <begin position="1331"/>
        <end position="1344"/>
    </location>
</feature>
<dbReference type="SUPFAM" id="SSF48403">
    <property type="entry name" value="Ankyrin repeat"/>
    <property type="match status" value="1"/>
</dbReference>
<evidence type="ECO:0000259" key="4">
    <source>
        <dbReference type="PROSITE" id="PS50837"/>
    </source>
</evidence>
<keyword evidence="1" id="KW-0677">Repeat</keyword>
<dbReference type="InterPro" id="IPR015424">
    <property type="entry name" value="PyrdxlP-dep_Trfase"/>
</dbReference>
<dbReference type="Pfam" id="PF12796">
    <property type="entry name" value="Ank_2"/>
    <property type="match status" value="1"/>
</dbReference>
<dbReference type="SMART" id="SM00248">
    <property type="entry name" value="ANK"/>
    <property type="match status" value="5"/>
</dbReference>
<dbReference type="InterPro" id="IPR027417">
    <property type="entry name" value="P-loop_NTPase"/>
</dbReference>
<dbReference type="InterPro" id="IPR015421">
    <property type="entry name" value="PyrdxlP-dep_Trfase_major"/>
</dbReference>
<evidence type="ECO:0000256" key="1">
    <source>
        <dbReference type="ARBA" id="ARBA00022737"/>
    </source>
</evidence>
<dbReference type="Gene3D" id="3.90.1150.10">
    <property type="entry name" value="Aspartate Aminotransferase, domain 1"/>
    <property type="match status" value="1"/>
</dbReference>
<dbReference type="SUPFAM" id="SSF53383">
    <property type="entry name" value="PLP-dependent transferases"/>
    <property type="match status" value="1"/>
</dbReference>
<feature type="region of interest" description="Disordered" evidence="3">
    <location>
        <begin position="1683"/>
        <end position="1712"/>
    </location>
</feature>
<feature type="region of interest" description="Disordered" evidence="3">
    <location>
        <begin position="1305"/>
        <end position="1344"/>
    </location>
</feature>
<evidence type="ECO:0000313" key="5">
    <source>
        <dbReference type="EMBL" id="KAG5655539.1"/>
    </source>
</evidence>
<dbReference type="PRINTS" id="PR01415">
    <property type="entry name" value="ANKYRIN"/>
</dbReference>
<evidence type="ECO:0000256" key="2">
    <source>
        <dbReference type="PROSITE-ProRule" id="PRU00023"/>
    </source>
</evidence>